<name>A0A4S8MGR1_DENBC</name>
<dbReference type="EMBL" id="ML179083">
    <property type="protein sequence ID" value="THV01865.1"/>
    <property type="molecule type" value="Genomic_DNA"/>
</dbReference>
<organism evidence="2 3">
    <name type="scientific">Dendrothele bispora (strain CBS 962.96)</name>
    <dbReference type="NCBI Taxonomy" id="1314807"/>
    <lineage>
        <taxon>Eukaryota</taxon>
        <taxon>Fungi</taxon>
        <taxon>Dikarya</taxon>
        <taxon>Basidiomycota</taxon>
        <taxon>Agaricomycotina</taxon>
        <taxon>Agaricomycetes</taxon>
        <taxon>Agaricomycetidae</taxon>
        <taxon>Agaricales</taxon>
        <taxon>Agaricales incertae sedis</taxon>
        <taxon>Dendrothele</taxon>
    </lineage>
</organism>
<evidence type="ECO:0000313" key="3">
    <source>
        <dbReference type="Proteomes" id="UP000297245"/>
    </source>
</evidence>
<evidence type="ECO:0000313" key="2">
    <source>
        <dbReference type="EMBL" id="THV01865.1"/>
    </source>
</evidence>
<sequence length="281" mass="29822">MHFLPLLALFALPAIVSACEEDCQKGSTQEVLRGLSPIVHDHIEKLGVALHAEFNLAPDAPDCLDTFRNTYQEDCQPATKDAIFSIFHGKCLRDGVTPEGCPNPDCDVICGTPGSMNHFIDLLLGSACQGQVAIVKAYAQKDHPVYKGIVDHVKKYGSSSPPSRVYGTSATAPVPASAPNKGLTVDGSVNQLANDALSSPGTTPAGTGLLRLPGAIRSLFTRSGSKSSRPIVNRALATADISVRLGPLFNDFILGLNVTLGSCSQDEEFKQNCMQKIATYP</sequence>
<keyword evidence="1" id="KW-0732">Signal</keyword>
<gene>
    <name evidence="2" type="ORF">K435DRAFT_963381</name>
</gene>
<feature type="chain" id="PRO_5020369347" evidence="1">
    <location>
        <begin position="19"/>
        <end position="281"/>
    </location>
</feature>
<protein>
    <submittedName>
        <fullName evidence="2">Uncharacterized protein</fullName>
    </submittedName>
</protein>
<feature type="signal peptide" evidence="1">
    <location>
        <begin position="1"/>
        <end position="18"/>
    </location>
</feature>
<dbReference type="OrthoDB" id="3255642at2759"/>
<dbReference type="Proteomes" id="UP000297245">
    <property type="component" value="Unassembled WGS sequence"/>
</dbReference>
<reference evidence="2 3" key="1">
    <citation type="journal article" date="2019" name="Nat. Ecol. Evol.">
        <title>Megaphylogeny resolves global patterns of mushroom evolution.</title>
        <authorList>
            <person name="Varga T."/>
            <person name="Krizsan K."/>
            <person name="Foldi C."/>
            <person name="Dima B."/>
            <person name="Sanchez-Garcia M."/>
            <person name="Sanchez-Ramirez S."/>
            <person name="Szollosi G.J."/>
            <person name="Szarkandi J.G."/>
            <person name="Papp V."/>
            <person name="Albert L."/>
            <person name="Andreopoulos W."/>
            <person name="Angelini C."/>
            <person name="Antonin V."/>
            <person name="Barry K.W."/>
            <person name="Bougher N.L."/>
            <person name="Buchanan P."/>
            <person name="Buyck B."/>
            <person name="Bense V."/>
            <person name="Catcheside P."/>
            <person name="Chovatia M."/>
            <person name="Cooper J."/>
            <person name="Damon W."/>
            <person name="Desjardin D."/>
            <person name="Finy P."/>
            <person name="Geml J."/>
            <person name="Haridas S."/>
            <person name="Hughes K."/>
            <person name="Justo A."/>
            <person name="Karasinski D."/>
            <person name="Kautmanova I."/>
            <person name="Kiss B."/>
            <person name="Kocsube S."/>
            <person name="Kotiranta H."/>
            <person name="LaButti K.M."/>
            <person name="Lechner B.E."/>
            <person name="Liimatainen K."/>
            <person name="Lipzen A."/>
            <person name="Lukacs Z."/>
            <person name="Mihaltcheva S."/>
            <person name="Morgado L.N."/>
            <person name="Niskanen T."/>
            <person name="Noordeloos M.E."/>
            <person name="Ohm R.A."/>
            <person name="Ortiz-Santana B."/>
            <person name="Ovrebo C."/>
            <person name="Racz N."/>
            <person name="Riley R."/>
            <person name="Savchenko A."/>
            <person name="Shiryaev A."/>
            <person name="Soop K."/>
            <person name="Spirin V."/>
            <person name="Szebenyi C."/>
            <person name="Tomsovsky M."/>
            <person name="Tulloss R.E."/>
            <person name="Uehling J."/>
            <person name="Grigoriev I.V."/>
            <person name="Vagvolgyi C."/>
            <person name="Papp T."/>
            <person name="Martin F.M."/>
            <person name="Miettinen O."/>
            <person name="Hibbett D.S."/>
            <person name="Nagy L.G."/>
        </authorList>
    </citation>
    <scope>NUCLEOTIDE SEQUENCE [LARGE SCALE GENOMIC DNA]</scope>
    <source>
        <strain evidence="2 3">CBS 962.96</strain>
    </source>
</reference>
<dbReference type="AlphaFoldDB" id="A0A4S8MGR1"/>
<accession>A0A4S8MGR1</accession>
<evidence type="ECO:0000256" key="1">
    <source>
        <dbReference type="SAM" id="SignalP"/>
    </source>
</evidence>
<proteinExistence type="predicted"/>
<keyword evidence="3" id="KW-1185">Reference proteome</keyword>